<reference evidence="3" key="1">
    <citation type="submission" date="2022-11" db="UniProtKB">
        <authorList>
            <consortium name="WormBaseParasite"/>
        </authorList>
    </citation>
    <scope>IDENTIFICATION</scope>
</reference>
<organism evidence="2 3">
    <name type="scientific">Plectus sambesii</name>
    <dbReference type="NCBI Taxonomy" id="2011161"/>
    <lineage>
        <taxon>Eukaryota</taxon>
        <taxon>Metazoa</taxon>
        <taxon>Ecdysozoa</taxon>
        <taxon>Nematoda</taxon>
        <taxon>Chromadorea</taxon>
        <taxon>Plectida</taxon>
        <taxon>Plectina</taxon>
        <taxon>Plectoidea</taxon>
        <taxon>Plectidae</taxon>
        <taxon>Plectus</taxon>
    </lineage>
</organism>
<dbReference type="AlphaFoldDB" id="A0A914UTZ7"/>
<sequence length="135" mass="15205">MCAKLNHSPWCASLTIADVIVVDSALQAAPLALPFCRLSKQRRDRLRPVRAKCQSKHRSRELEEPRQRRSMRGTGASEGGDQERQRTSTMPQSVSGTSLSSHDVLDEVNLPVTTSGPFLWWRNITPILTLVRRDK</sequence>
<evidence type="ECO:0000256" key="1">
    <source>
        <dbReference type="SAM" id="MobiDB-lite"/>
    </source>
</evidence>
<name>A0A914UTZ7_9BILA</name>
<evidence type="ECO:0000313" key="3">
    <source>
        <dbReference type="WBParaSite" id="PSAMB.scaffold12609size2679.g34988.t1"/>
    </source>
</evidence>
<evidence type="ECO:0000313" key="2">
    <source>
        <dbReference type="Proteomes" id="UP000887566"/>
    </source>
</evidence>
<dbReference type="WBParaSite" id="PSAMB.scaffold12609size2679.g34988.t1">
    <property type="protein sequence ID" value="PSAMB.scaffold12609size2679.g34988.t1"/>
    <property type="gene ID" value="PSAMB.scaffold12609size2679.g34988"/>
</dbReference>
<feature type="compositionally biased region" description="Polar residues" evidence="1">
    <location>
        <begin position="87"/>
        <end position="100"/>
    </location>
</feature>
<protein>
    <submittedName>
        <fullName evidence="3">Uncharacterized protein</fullName>
    </submittedName>
</protein>
<accession>A0A914UTZ7</accession>
<proteinExistence type="predicted"/>
<feature type="compositionally biased region" description="Basic residues" evidence="1">
    <location>
        <begin position="43"/>
        <end position="59"/>
    </location>
</feature>
<feature type="region of interest" description="Disordered" evidence="1">
    <location>
        <begin position="43"/>
        <end position="100"/>
    </location>
</feature>
<keyword evidence="2" id="KW-1185">Reference proteome</keyword>
<dbReference type="Proteomes" id="UP000887566">
    <property type="component" value="Unplaced"/>
</dbReference>